<dbReference type="GO" id="GO:0017061">
    <property type="term" value="F:S-methyl-5-thioadenosine phosphorylase activity"/>
    <property type="evidence" value="ECO:0007669"/>
    <property type="project" value="UniProtKB-EC"/>
</dbReference>
<dbReference type="SUPFAM" id="SSF64438">
    <property type="entry name" value="CNF1/YfiH-like putative cysteine hydrolases"/>
    <property type="match status" value="1"/>
</dbReference>
<keyword evidence="5" id="KW-0378">Hydrolase</keyword>
<dbReference type="AlphaFoldDB" id="A0A2R4XPM2"/>
<comment type="catalytic activity">
    <reaction evidence="9">
        <text>S-methyl-5'-thioadenosine + phosphate = 5-(methylsulfanyl)-alpha-D-ribose 1-phosphate + adenine</text>
        <dbReference type="Rhea" id="RHEA:11852"/>
        <dbReference type="ChEBI" id="CHEBI:16708"/>
        <dbReference type="ChEBI" id="CHEBI:17509"/>
        <dbReference type="ChEBI" id="CHEBI:43474"/>
        <dbReference type="ChEBI" id="CHEBI:58533"/>
        <dbReference type="EC" id="2.4.2.28"/>
    </reaction>
    <physiologicalReaction direction="left-to-right" evidence="9">
        <dbReference type="Rhea" id="RHEA:11853"/>
    </physiologicalReaction>
</comment>
<dbReference type="Gene3D" id="3.60.140.10">
    <property type="entry name" value="CNF1/YfiH-like putative cysteine hydrolases"/>
    <property type="match status" value="1"/>
</dbReference>
<evidence type="ECO:0000313" key="12">
    <source>
        <dbReference type="Proteomes" id="UP000244571"/>
    </source>
</evidence>
<accession>A0A2R4XPM2</accession>
<protein>
    <recommendedName>
        <fullName evidence="10">Purine nucleoside phosphorylase</fullName>
    </recommendedName>
</protein>
<keyword evidence="3" id="KW-0808">Transferase</keyword>
<dbReference type="Pfam" id="PF02578">
    <property type="entry name" value="Cu-oxidase_4"/>
    <property type="match status" value="1"/>
</dbReference>
<evidence type="ECO:0000256" key="3">
    <source>
        <dbReference type="ARBA" id="ARBA00022679"/>
    </source>
</evidence>
<organism evidence="11 12">
    <name type="scientific">Orrella marina</name>
    <dbReference type="NCBI Taxonomy" id="2163011"/>
    <lineage>
        <taxon>Bacteria</taxon>
        <taxon>Pseudomonadati</taxon>
        <taxon>Pseudomonadota</taxon>
        <taxon>Betaproteobacteria</taxon>
        <taxon>Burkholderiales</taxon>
        <taxon>Alcaligenaceae</taxon>
        <taxon>Orrella</taxon>
    </lineage>
</organism>
<dbReference type="InterPro" id="IPR011324">
    <property type="entry name" value="Cytotoxic_necrot_fac-like_cat"/>
</dbReference>
<comment type="catalytic activity">
    <reaction evidence="8">
        <text>adenosine + phosphate = alpha-D-ribose 1-phosphate + adenine</text>
        <dbReference type="Rhea" id="RHEA:27642"/>
        <dbReference type="ChEBI" id="CHEBI:16335"/>
        <dbReference type="ChEBI" id="CHEBI:16708"/>
        <dbReference type="ChEBI" id="CHEBI:43474"/>
        <dbReference type="ChEBI" id="CHEBI:57720"/>
        <dbReference type="EC" id="2.4.2.1"/>
    </reaction>
    <physiologicalReaction direction="left-to-right" evidence="8">
        <dbReference type="Rhea" id="RHEA:27643"/>
    </physiologicalReaction>
</comment>
<evidence type="ECO:0000313" key="11">
    <source>
        <dbReference type="EMBL" id="AWB35740.1"/>
    </source>
</evidence>
<name>A0A2R4XPM2_9BURK</name>
<evidence type="ECO:0000256" key="2">
    <source>
        <dbReference type="ARBA" id="ARBA00007353"/>
    </source>
</evidence>
<dbReference type="InterPro" id="IPR003730">
    <property type="entry name" value="Cu_polyphenol_OxRdtase"/>
</dbReference>
<evidence type="ECO:0000256" key="6">
    <source>
        <dbReference type="ARBA" id="ARBA00022833"/>
    </source>
</evidence>
<proteinExistence type="inferred from homology"/>
<keyword evidence="6" id="KW-0862">Zinc</keyword>
<dbReference type="KEGG" id="boz:DBV39_09035"/>
<dbReference type="NCBIfam" id="TIGR00726">
    <property type="entry name" value="peptidoglycan editing factor PgeF"/>
    <property type="match status" value="1"/>
</dbReference>
<dbReference type="PANTHER" id="PTHR30616:SF2">
    <property type="entry name" value="PURINE NUCLEOSIDE PHOSPHORYLASE LACC1"/>
    <property type="match status" value="1"/>
</dbReference>
<evidence type="ECO:0000256" key="10">
    <source>
        <dbReference type="RuleBase" id="RU361274"/>
    </source>
</evidence>
<dbReference type="GO" id="GO:0016787">
    <property type="term" value="F:hydrolase activity"/>
    <property type="evidence" value="ECO:0007669"/>
    <property type="project" value="UniProtKB-KW"/>
</dbReference>
<evidence type="ECO:0000256" key="9">
    <source>
        <dbReference type="ARBA" id="ARBA00049893"/>
    </source>
</evidence>
<dbReference type="EMBL" id="CP028901">
    <property type="protein sequence ID" value="AWB35740.1"/>
    <property type="molecule type" value="Genomic_DNA"/>
</dbReference>
<comment type="similarity">
    <text evidence="2 10">Belongs to the purine nucleoside phosphorylase YfiH/LACC1 family.</text>
</comment>
<comment type="catalytic activity">
    <reaction evidence="1">
        <text>inosine + phosphate = alpha-D-ribose 1-phosphate + hypoxanthine</text>
        <dbReference type="Rhea" id="RHEA:27646"/>
        <dbReference type="ChEBI" id="CHEBI:17368"/>
        <dbReference type="ChEBI" id="CHEBI:17596"/>
        <dbReference type="ChEBI" id="CHEBI:43474"/>
        <dbReference type="ChEBI" id="CHEBI:57720"/>
        <dbReference type="EC" id="2.4.2.1"/>
    </reaction>
    <physiologicalReaction direction="left-to-right" evidence="1">
        <dbReference type="Rhea" id="RHEA:27647"/>
    </physiologicalReaction>
</comment>
<keyword evidence="4" id="KW-0479">Metal-binding</keyword>
<dbReference type="InterPro" id="IPR038371">
    <property type="entry name" value="Cu_polyphenol_OxRdtase_sf"/>
</dbReference>
<dbReference type="OrthoDB" id="4279at2"/>
<dbReference type="GO" id="GO:0005507">
    <property type="term" value="F:copper ion binding"/>
    <property type="evidence" value="ECO:0007669"/>
    <property type="project" value="TreeGrafter"/>
</dbReference>
<evidence type="ECO:0000256" key="8">
    <source>
        <dbReference type="ARBA" id="ARBA00048968"/>
    </source>
</evidence>
<reference evidence="11 12" key="1">
    <citation type="submission" date="2018-04" db="EMBL/GenBank/DDBJ databases">
        <title>Bordetella sp. HZ20 isolated from seawater.</title>
        <authorList>
            <person name="Sun C."/>
        </authorList>
    </citation>
    <scope>NUCLEOTIDE SEQUENCE [LARGE SCALE GENOMIC DNA]</scope>
    <source>
        <strain evidence="11 12">HZ20</strain>
    </source>
</reference>
<sequence length="246" mass="26874">MWATGLGSGVRALTTTRFGGHSRPPFDSLNLGIHVGDDPAAVQSNRLSLAGVLPANPVWLNQVHGVDVLQADRVQSDQEPVTADAAVTTRTRQVLAILTADCMPVVLADTRNRILGVAHAGWRGLARGVLAHTVQEMAMRTDGQSRIHAWIGPGIGPDAFQIGPEVRETFLEIDGRLEKFFRRDSSQQGKWLADLPGIARWQLLQLGACDVQWCGLCTMGDPDNRFFSYRRDGQTGRIATLAWIET</sequence>
<dbReference type="CDD" id="cd16833">
    <property type="entry name" value="YfiH"/>
    <property type="match status" value="1"/>
</dbReference>
<dbReference type="Proteomes" id="UP000244571">
    <property type="component" value="Chromosome"/>
</dbReference>
<evidence type="ECO:0000256" key="1">
    <source>
        <dbReference type="ARBA" id="ARBA00000553"/>
    </source>
</evidence>
<dbReference type="PANTHER" id="PTHR30616">
    <property type="entry name" value="UNCHARACTERIZED PROTEIN YFIH"/>
    <property type="match status" value="1"/>
</dbReference>
<evidence type="ECO:0000256" key="7">
    <source>
        <dbReference type="ARBA" id="ARBA00047989"/>
    </source>
</evidence>
<comment type="catalytic activity">
    <reaction evidence="7">
        <text>adenosine + H2O + H(+) = inosine + NH4(+)</text>
        <dbReference type="Rhea" id="RHEA:24408"/>
        <dbReference type="ChEBI" id="CHEBI:15377"/>
        <dbReference type="ChEBI" id="CHEBI:15378"/>
        <dbReference type="ChEBI" id="CHEBI:16335"/>
        <dbReference type="ChEBI" id="CHEBI:17596"/>
        <dbReference type="ChEBI" id="CHEBI:28938"/>
        <dbReference type="EC" id="3.5.4.4"/>
    </reaction>
    <physiologicalReaction direction="left-to-right" evidence="7">
        <dbReference type="Rhea" id="RHEA:24409"/>
    </physiologicalReaction>
</comment>
<evidence type="ECO:0000256" key="4">
    <source>
        <dbReference type="ARBA" id="ARBA00022723"/>
    </source>
</evidence>
<gene>
    <name evidence="11" type="primary">pgeF</name>
    <name evidence="11" type="ORF">DBV39_09035</name>
</gene>
<evidence type="ECO:0000256" key="5">
    <source>
        <dbReference type="ARBA" id="ARBA00022801"/>
    </source>
</evidence>
<keyword evidence="12" id="KW-1185">Reference proteome</keyword>